<sequence>MGRPILEYLDGNRIYVCKKCRVHLTNYQKRISKNFKGGTGQAYLFDQGYGLVQNKYKLSCWVALRQRLINWQIYSSRLNMQWLR</sequence>
<organism evidence="2 3">
    <name type="scientific">Paramecium sonneborni</name>
    <dbReference type="NCBI Taxonomy" id="65129"/>
    <lineage>
        <taxon>Eukaryota</taxon>
        <taxon>Sar</taxon>
        <taxon>Alveolata</taxon>
        <taxon>Ciliophora</taxon>
        <taxon>Intramacronucleata</taxon>
        <taxon>Oligohymenophorea</taxon>
        <taxon>Peniculida</taxon>
        <taxon>Parameciidae</taxon>
        <taxon>Paramecium</taxon>
    </lineage>
</organism>
<gene>
    <name evidence="2" type="ORF">PSON_ATCC_30995.1.T0190349</name>
</gene>
<dbReference type="OrthoDB" id="6407410at2759"/>
<proteinExistence type="predicted"/>
<evidence type="ECO:0000313" key="2">
    <source>
        <dbReference type="EMBL" id="CAD8064899.1"/>
    </source>
</evidence>
<dbReference type="EMBL" id="CAJJDN010000019">
    <property type="protein sequence ID" value="CAD8064899.1"/>
    <property type="molecule type" value="Genomic_DNA"/>
</dbReference>
<dbReference type="Proteomes" id="UP000692954">
    <property type="component" value="Unassembled WGS sequence"/>
</dbReference>
<dbReference type="InterPro" id="IPR034751">
    <property type="entry name" value="Yippee"/>
</dbReference>
<protein>
    <recommendedName>
        <fullName evidence="1">Yippee domain-containing protein</fullName>
    </recommendedName>
</protein>
<keyword evidence="3" id="KW-1185">Reference proteome</keyword>
<comment type="caution">
    <text evidence="2">The sequence shown here is derived from an EMBL/GenBank/DDBJ whole genome shotgun (WGS) entry which is preliminary data.</text>
</comment>
<feature type="domain" description="Yippee" evidence="1">
    <location>
        <begin position="13"/>
        <end position="84"/>
    </location>
</feature>
<dbReference type="PROSITE" id="PS51792">
    <property type="entry name" value="YIPPEE"/>
    <property type="match status" value="1"/>
</dbReference>
<reference evidence="2" key="1">
    <citation type="submission" date="2021-01" db="EMBL/GenBank/DDBJ databases">
        <authorList>
            <consortium name="Genoscope - CEA"/>
            <person name="William W."/>
        </authorList>
    </citation>
    <scope>NUCLEOTIDE SEQUENCE</scope>
</reference>
<name>A0A8S1LDE9_9CILI</name>
<accession>A0A8S1LDE9</accession>
<dbReference type="AlphaFoldDB" id="A0A8S1LDE9"/>
<evidence type="ECO:0000259" key="1">
    <source>
        <dbReference type="PROSITE" id="PS51792"/>
    </source>
</evidence>
<evidence type="ECO:0000313" key="3">
    <source>
        <dbReference type="Proteomes" id="UP000692954"/>
    </source>
</evidence>